<feature type="modified residue" description="N6-(pyridoxal phosphate)lysine" evidence="11 12">
    <location>
        <position position="235"/>
    </location>
</feature>
<comment type="cofactor">
    <cofactor evidence="1 11 12">
        <name>pyridoxal 5'-phosphate</name>
        <dbReference type="ChEBI" id="CHEBI:597326"/>
    </cofactor>
</comment>
<dbReference type="SUPFAM" id="SSF53383">
    <property type="entry name" value="PLP-dependent transferases"/>
    <property type="match status" value="1"/>
</dbReference>
<evidence type="ECO:0000256" key="9">
    <source>
        <dbReference type="ARBA" id="ARBA00023194"/>
    </source>
</evidence>
<dbReference type="NCBIfam" id="NF000586">
    <property type="entry name" value="PRK00011.1"/>
    <property type="match status" value="1"/>
</dbReference>
<dbReference type="InterPro" id="IPR049943">
    <property type="entry name" value="Ser_HO-MeTrfase-like"/>
</dbReference>
<feature type="site" description="Plays an important role in substrate specificity" evidence="11">
    <location>
        <position position="234"/>
    </location>
</feature>
<keyword evidence="5 11" id="KW-0963">Cytoplasm</keyword>
<accession>A0A9X2SKF8</accession>
<evidence type="ECO:0000256" key="7">
    <source>
        <dbReference type="ARBA" id="ARBA00022679"/>
    </source>
</evidence>
<evidence type="ECO:0000313" key="15">
    <source>
        <dbReference type="Proteomes" id="UP001144096"/>
    </source>
</evidence>
<evidence type="ECO:0000259" key="13">
    <source>
        <dbReference type="Pfam" id="PF00464"/>
    </source>
</evidence>
<dbReference type="PANTHER" id="PTHR11680:SF35">
    <property type="entry name" value="SERINE HYDROXYMETHYLTRANSFERASE 1"/>
    <property type="match status" value="1"/>
</dbReference>
<sequence>MTATIDPVLNRTLADYDPAVAEAIGAELHRQQSTLEMIASENFAPLSVLQAQGSVLTNKYAEGYPGRRYYGGCEHVDVLEQLAIDRVKALFGAGFANVQPHSGAQANAAAMAALLKPGDKILGLSLAHGGHLTHGMRINFSGLLYDVAAYEVSEKDFRVDMAEVARLAREHRPKLIIAGWSAYPRQLDFARFREIADEVGAYLMVDMAHFAGLVAAGLHPSPVPHAHVTTTTTHKTLGGPRGGVVLTNDPALAKKVNSAVFPGQQGGPLEHVIAAKAVAFKMAAEPEFVERQQRTLSGAKLLAERLLDGGIDVLTGGTDVHLVLVDLRNSELDGKQAEDRLHEVGITVNRNAVPFDPRPPMVTSGLRIGTPALATRGFGDAEFREAADVIAEALRPGYDAGKLRARVTALAEAFPLYPGEETR</sequence>
<dbReference type="InterPro" id="IPR015424">
    <property type="entry name" value="PyrdxlP-dep_Trfase"/>
</dbReference>
<dbReference type="FunFam" id="3.40.640.10:FF:000001">
    <property type="entry name" value="Serine hydroxymethyltransferase"/>
    <property type="match status" value="1"/>
</dbReference>
<proteinExistence type="inferred from homology"/>
<evidence type="ECO:0000256" key="4">
    <source>
        <dbReference type="ARBA" id="ARBA00011738"/>
    </source>
</evidence>
<dbReference type="InterPro" id="IPR001085">
    <property type="entry name" value="Ser_HO-MeTrfase"/>
</dbReference>
<comment type="subunit">
    <text evidence="4 11">Homodimer.</text>
</comment>
<dbReference type="PIRSF" id="PIRSF000412">
    <property type="entry name" value="SHMT"/>
    <property type="match status" value="1"/>
</dbReference>
<evidence type="ECO:0000256" key="1">
    <source>
        <dbReference type="ARBA" id="ARBA00001933"/>
    </source>
</evidence>
<dbReference type="GO" id="GO:0019264">
    <property type="term" value="P:glycine biosynthetic process from serine"/>
    <property type="evidence" value="ECO:0007669"/>
    <property type="project" value="UniProtKB-UniRule"/>
</dbReference>
<evidence type="ECO:0000256" key="10">
    <source>
        <dbReference type="ARBA" id="ARBA00054606"/>
    </source>
</evidence>
<dbReference type="InterPro" id="IPR039429">
    <property type="entry name" value="SHMT-like_dom"/>
</dbReference>
<dbReference type="GO" id="GO:0042803">
    <property type="term" value="F:protein homodimerization activity"/>
    <property type="evidence" value="ECO:0007669"/>
    <property type="project" value="UniProtKB-ARBA"/>
</dbReference>
<dbReference type="EC" id="2.1.2.1" evidence="11"/>
<keyword evidence="6 11" id="KW-0554">One-carbon metabolism</keyword>
<evidence type="ECO:0000256" key="12">
    <source>
        <dbReference type="PIRSR" id="PIRSR000412-50"/>
    </source>
</evidence>
<dbReference type="Proteomes" id="UP001144096">
    <property type="component" value="Unassembled WGS sequence"/>
</dbReference>
<feature type="binding site" evidence="11">
    <location>
        <position position="126"/>
    </location>
    <ligand>
        <name>(6S)-5,6,7,8-tetrahydrofolate</name>
        <dbReference type="ChEBI" id="CHEBI:57453"/>
    </ligand>
</feature>
<dbReference type="GO" id="GO:0005829">
    <property type="term" value="C:cytosol"/>
    <property type="evidence" value="ECO:0007669"/>
    <property type="project" value="TreeGrafter"/>
</dbReference>
<evidence type="ECO:0000313" key="14">
    <source>
        <dbReference type="EMBL" id="MCR6485737.1"/>
    </source>
</evidence>
<evidence type="ECO:0000256" key="6">
    <source>
        <dbReference type="ARBA" id="ARBA00022563"/>
    </source>
</evidence>
<comment type="similarity">
    <text evidence="3 11">Belongs to the SHMT family.</text>
</comment>
<evidence type="ECO:0000256" key="2">
    <source>
        <dbReference type="ARBA" id="ARBA00004496"/>
    </source>
</evidence>
<dbReference type="InterPro" id="IPR019798">
    <property type="entry name" value="Ser_HO-MeTrfase_PLP_BS"/>
</dbReference>
<organism evidence="14 15">
    <name type="scientific">Amycolatopsis iheyensis</name>
    <dbReference type="NCBI Taxonomy" id="2945988"/>
    <lineage>
        <taxon>Bacteria</taxon>
        <taxon>Bacillati</taxon>
        <taxon>Actinomycetota</taxon>
        <taxon>Actinomycetes</taxon>
        <taxon>Pseudonocardiales</taxon>
        <taxon>Pseudonocardiaceae</taxon>
        <taxon>Amycolatopsis</taxon>
    </lineage>
</organism>
<protein>
    <recommendedName>
        <fullName evidence="11">Serine hydroxymethyltransferase</fullName>
        <shortName evidence="11">SHMT</shortName>
        <shortName evidence="11">Serine methylase</shortName>
        <ecNumber evidence="11">2.1.2.1</ecNumber>
    </recommendedName>
</protein>
<evidence type="ECO:0000256" key="5">
    <source>
        <dbReference type="ARBA" id="ARBA00022490"/>
    </source>
</evidence>
<keyword evidence="7 11" id="KW-0808">Transferase</keyword>
<dbReference type="GO" id="GO:0017000">
    <property type="term" value="P:antibiotic biosynthetic process"/>
    <property type="evidence" value="ECO:0007669"/>
    <property type="project" value="UniProtKB-KW"/>
</dbReference>
<dbReference type="AlphaFoldDB" id="A0A9X2SKF8"/>
<comment type="subcellular location">
    <subcellularLocation>
        <location evidence="2 11">Cytoplasm</location>
    </subcellularLocation>
</comment>
<comment type="pathway">
    <text evidence="11">Amino-acid biosynthesis; glycine biosynthesis; glycine from L-serine: step 1/1.</text>
</comment>
<dbReference type="InterPro" id="IPR015421">
    <property type="entry name" value="PyrdxlP-dep_Trfase_major"/>
</dbReference>
<dbReference type="GO" id="GO:0004372">
    <property type="term" value="F:glycine hydroxymethyltransferase activity"/>
    <property type="evidence" value="ECO:0007669"/>
    <property type="project" value="UniProtKB-UniRule"/>
</dbReference>
<comment type="caution">
    <text evidence="14">The sequence shown here is derived from an EMBL/GenBank/DDBJ whole genome shotgun (WGS) entry which is preliminary data.</text>
</comment>
<dbReference type="Gene3D" id="3.40.640.10">
    <property type="entry name" value="Type I PLP-dependent aspartate aminotransferase-like (Major domain)"/>
    <property type="match status" value="1"/>
</dbReference>
<gene>
    <name evidence="11" type="primary">glyA</name>
    <name evidence="14" type="ORF">M8542_23210</name>
</gene>
<dbReference type="Gene3D" id="3.90.1150.10">
    <property type="entry name" value="Aspartate Aminotransferase, domain 1"/>
    <property type="match status" value="1"/>
</dbReference>
<dbReference type="CDD" id="cd00378">
    <property type="entry name" value="SHMT"/>
    <property type="match status" value="1"/>
</dbReference>
<dbReference type="GO" id="GO:0030170">
    <property type="term" value="F:pyridoxal phosphate binding"/>
    <property type="evidence" value="ECO:0007669"/>
    <property type="project" value="UniProtKB-UniRule"/>
</dbReference>
<name>A0A9X2SKF8_9PSEU</name>
<feature type="binding site" evidence="11">
    <location>
        <begin position="130"/>
        <end position="132"/>
    </location>
    <ligand>
        <name>(6S)-5,6,7,8-tetrahydrofolate</name>
        <dbReference type="ChEBI" id="CHEBI:57453"/>
    </ligand>
</feature>
<comment type="function">
    <text evidence="10">Catalyzes the reversible interconversion of serine and glycine with tetrahydrofolate (THF) serving as the one-carbon carrier. This reaction serves as the major source of one-carbon groups required for the biosynthesis of purines, thymidylate, methionine, and other important biomolecules. Also exhibits THF-independent aldolase activity toward beta-hydroxyamino acids, producing glycine and aldehydes, via a retro-aldol mechanism. Thus, is able to catalyze the cleavage of L-allo-threonine.</text>
</comment>
<keyword evidence="11" id="KW-0028">Amino-acid biosynthesis</keyword>
<reference evidence="14" key="1">
    <citation type="submission" date="2022-06" db="EMBL/GenBank/DDBJ databases">
        <title>Amycolatopsis iheyaensis sp. nov., a new species of the genus Amycolatopsis isolated from soil in Iheya island, Japan.</title>
        <authorList>
            <person name="Ngamcharungchit C."/>
            <person name="Kanto H."/>
            <person name="Take A."/>
            <person name="Intra B."/>
            <person name="Matsumoto A."/>
            <person name="Panbangred W."/>
            <person name="Inahashi Y."/>
        </authorList>
    </citation>
    <scope>NUCLEOTIDE SEQUENCE</scope>
    <source>
        <strain evidence="14">OK19-0408</strain>
    </source>
</reference>
<dbReference type="HAMAP" id="MF_00051">
    <property type="entry name" value="SHMT"/>
    <property type="match status" value="1"/>
</dbReference>
<dbReference type="GO" id="GO:0035999">
    <property type="term" value="P:tetrahydrofolate interconversion"/>
    <property type="evidence" value="ECO:0007669"/>
    <property type="project" value="UniProtKB-UniRule"/>
</dbReference>
<evidence type="ECO:0000256" key="8">
    <source>
        <dbReference type="ARBA" id="ARBA00022898"/>
    </source>
</evidence>
<dbReference type="EMBL" id="JAMXQV010000012">
    <property type="protein sequence ID" value="MCR6485737.1"/>
    <property type="molecule type" value="Genomic_DNA"/>
</dbReference>
<feature type="domain" description="Serine hydroxymethyltransferase-like" evidence="13">
    <location>
        <begin position="13"/>
        <end position="390"/>
    </location>
</feature>
<comment type="caution">
    <text evidence="11">Lacks conserved residue(s) required for the propagation of feature annotation.</text>
</comment>
<dbReference type="PANTHER" id="PTHR11680">
    <property type="entry name" value="SERINE HYDROXYMETHYLTRANSFERASE"/>
    <property type="match status" value="1"/>
</dbReference>
<dbReference type="InterPro" id="IPR015422">
    <property type="entry name" value="PyrdxlP-dep_Trfase_small"/>
</dbReference>
<keyword evidence="9" id="KW-0045">Antibiotic biosynthesis</keyword>
<evidence type="ECO:0000256" key="11">
    <source>
        <dbReference type="HAMAP-Rule" id="MF_00051"/>
    </source>
</evidence>
<comment type="catalytic activity">
    <reaction evidence="11">
        <text>(6R)-5,10-methylene-5,6,7,8-tetrahydrofolate + glycine + H2O = (6S)-5,6,7,8-tetrahydrofolate + L-serine</text>
        <dbReference type="Rhea" id="RHEA:15481"/>
        <dbReference type="ChEBI" id="CHEBI:15377"/>
        <dbReference type="ChEBI" id="CHEBI:15636"/>
        <dbReference type="ChEBI" id="CHEBI:33384"/>
        <dbReference type="ChEBI" id="CHEBI:57305"/>
        <dbReference type="ChEBI" id="CHEBI:57453"/>
        <dbReference type="EC" id="2.1.2.1"/>
    </reaction>
</comment>
<keyword evidence="15" id="KW-1185">Reference proteome</keyword>
<dbReference type="PROSITE" id="PS00096">
    <property type="entry name" value="SHMT"/>
    <property type="match status" value="1"/>
</dbReference>
<evidence type="ECO:0000256" key="3">
    <source>
        <dbReference type="ARBA" id="ARBA00006376"/>
    </source>
</evidence>
<dbReference type="RefSeq" id="WP_257922319.1">
    <property type="nucleotide sequence ID" value="NZ_JAMXQV010000012.1"/>
</dbReference>
<dbReference type="Pfam" id="PF00464">
    <property type="entry name" value="SHMT"/>
    <property type="match status" value="1"/>
</dbReference>
<keyword evidence="8 11" id="KW-0663">Pyridoxal phosphate</keyword>
<comment type="pathway">
    <text evidence="11">One-carbon metabolism; tetrahydrofolate interconversion.</text>
</comment>